<keyword evidence="5" id="KW-1185">Reference proteome</keyword>
<sequence length="347" mass="37474">MVSTLFTLLAFCAWGRAALTNRTIEDSSPLVQYNCTIERCDADATHLNPCSIDGAEFRTFTAFFTPCQVTISFTGTAVYCFLGCKSTSNCEFEIDNTGKHPNIRPAEQVPITGLSYVNESLPNGTHTLVMTSSNGFVAFDYVNYTFDDGVRLHRYPQPVMGEVFTLTQTESVQIPATSTTSPPVVIHEKSKPSIGGIIGGVLGGMALMAVLVALVVSLKLCSGRRKKTPGRISMAEPYPLSELDTAGSPQTDDTALTEQINLLQERQAALRAQRATSATSSGTTLTGKREQAHAVREQRSATLAIDLLMPTVHHTPVAPPPLVHTDSGLRLAPAREVEELPPQYSLD</sequence>
<proteinExistence type="predicted"/>
<keyword evidence="2" id="KW-0812">Transmembrane</keyword>
<keyword evidence="2" id="KW-0472">Membrane</keyword>
<organism evidence="4 5">
    <name type="scientific">Mycena venus</name>
    <dbReference type="NCBI Taxonomy" id="2733690"/>
    <lineage>
        <taxon>Eukaryota</taxon>
        <taxon>Fungi</taxon>
        <taxon>Dikarya</taxon>
        <taxon>Basidiomycota</taxon>
        <taxon>Agaricomycotina</taxon>
        <taxon>Agaricomycetes</taxon>
        <taxon>Agaricomycetidae</taxon>
        <taxon>Agaricales</taxon>
        <taxon>Marasmiineae</taxon>
        <taxon>Mycenaceae</taxon>
        <taxon>Mycena</taxon>
    </lineage>
</organism>
<dbReference type="OrthoDB" id="3003291at2759"/>
<evidence type="ECO:0000256" key="2">
    <source>
        <dbReference type="SAM" id="Phobius"/>
    </source>
</evidence>
<evidence type="ECO:0000256" key="1">
    <source>
        <dbReference type="SAM" id="MobiDB-lite"/>
    </source>
</evidence>
<feature type="transmembrane region" description="Helical" evidence="2">
    <location>
        <begin position="194"/>
        <end position="218"/>
    </location>
</feature>
<reference evidence="4" key="1">
    <citation type="submission" date="2020-05" db="EMBL/GenBank/DDBJ databases">
        <title>Mycena genomes resolve the evolution of fungal bioluminescence.</title>
        <authorList>
            <person name="Tsai I.J."/>
        </authorList>
    </citation>
    <scope>NUCLEOTIDE SEQUENCE</scope>
    <source>
        <strain evidence="4">CCC161011</strain>
    </source>
</reference>
<dbReference type="EMBL" id="JACAZI010000014">
    <property type="protein sequence ID" value="KAF7344669.1"/>
    <property type="molecule type" value="Genomic_DNA"/>
</dbReference>
<evidence type="ECO:0000256" key="3">
    <source>
        <dbReference type="SAM" id="SignalP"/>
    </source>
</evidence>
<keyword evidence="2" id="KW-1133">Transmembrane helix</keyword>
<feature type="chain" id="PRO_5034009054" evidence="3">
    <location>
        <begin position="18"/>
        <end position="347"/>
    </location>
</feature>
<comment type="caution">
    <text evidence="4">The sequence shown here is derived from an EMBL/GenBank/DDBJ whole genome shotgun (WGS) entry which is preliminary data.</text>
</comment>
<feature type="region of interest" description="Disordered" evidence="1">
    <location>
        <begin position="228"/>
        <end position="252"/>
    </location>
</feature>
<feature type="compositionally biased region" description="Basic and acidic residues" evidence="1">
    <location>
        <begin position="287"/>
        <end position="296"/>
    </location>
</feature>
<protein>
    <submittedName>
        <fullName evidence="4">Uncharacterized protein</fullName>
    </submittedName>
</protein>
<dbReference type="Proteomes" id="UP000620124">
    <property type="component" value="Unassembled WGS sequence"/>
</dbReference>
<dbReference type="AlphaFoldDB" id="A0A8H6XQ22"/>
<feature type="signal peptide" evidence="3">
    <location>
        <begin position="1"/>
        <end position="17"/>
    </location>
</feature>
<feature type="compositionally biased region" description="Low complexity" evidence="1">
    <location>
        <begin position="272"/>
        <end position="286"/>
    </location>
</feature>
<name>A0A8H6XQ22_9AGAR</name>
<keyword evidence="3" id="KW-0732">Signal</keyword>
<feature type="region of interest" description="Disordered" evidence="1">
    <location>
        <begin position="272"/>
        <end position="296"/>
    </location>
</feature>
<evidence type="ECO:0000313" key="4">
    <source>
        <dbReference type="EMBL" id="KAF7344669.1"/>
    </source>
</evidence>
<evidence type="ECO:0000313" key="5">
    <source>
        <dbReference type="Proteomes" id="UP000620124"/>
    </source>
</evidence>
<gene>
    <name evidence="4" type="ORF">MVEN_01627100</name>
</gene>
<accession>A0A8H6XQ22</accession>